<evidence type="ECO:0000256" key="3">
    <source>
        <dbReference type="ARBA" id="ARBA00022771"/>
    </source>
</evidence>
<dbReference type="PANTHER" id="PTHR46481">
    <property type="entry name" value="ZINC FINGER BED DOMAIN-CONTAINING PROTEIN 4"/>
    <property type="match status" value="1"/>
</dbReference>
<dbReference type="GO" id="GO:0005634">
    <property type="term" value="C:nucleus"/>
    <property type="evidence" value="ECO:0007669"/>
    <property type="project" value="UniProtKB-SubCell"/>
</dbReference>
<comment type="subcellular location">
    <subcellularLocation>
        <location evidence="1">Nucleus</location>
    </subcellularLocation>
</comment>
<sequence>MTWPLRVASGVMDRDPGEIVLETLKMARGKIHIAFDGFLRDKQTNRPKKIILNIPEVAGRHFGATIAGYVIDSITAYQIGDKLGFFTLDNASNNDTSIDEIRNRFGFDGRRRRCRCPGHRLNISAKALLFGKDVEAFESELDSVESLSKAEFRLWQKRGPVGKLHNLVVIIHRTDLLSDILLQFQKDQDQRAVFVVLDNDKCWLSQFYMIKRALRLRRFIEMVIVRYRQIWEDEHRSKRTSQVLASAKMPPIMEAENQLTDNDWTVLSHFVDLLQRYENTHKLLEGDGHIRDREKGFTGSYGNIWQVVQAYEYLLHHLETFKAIADDFPDLTHFKIGVNKAWKRLNEYYVWRTEYRYREMVTEVPEINATTAQKRLLNEFEQFCEEAKSRSKRPTVNPADEYVLWMATPEAGDDLVDNPVGY</sequence>
<gene>
    <name evidence="6" type="ORF">PG999_010073</name>
</gene>
<evidence type="ECO:0000256" key="5">
    <source>
        <dbReference type="ARBA" id="ARBA00023242"/>
    </source>
</evidence>
<dbReference type="PANTHER" id="PTHR46481:SF10">
    <property type="entry name" value="ZINC FINGER BED DOMAIN-CONTAINING PROTEIN 39"/>
    <property type="match status" value="1"/>
</dbReference>
<accession>A0AAW0QMZ3</accession>
<protein>
    <submittedName>
        <fullName evidence="6">Reverse transcriptase</fullName>
    </submittedName>
</protein>
<keyword evidence="6" id="KW-0808">Transferase</keyword>
<reference evidence="6 7" key="1">
    <citation type="submission" date="2023-01" db="EMBL/GenBank/DDBJ databases">
        <title>Analysis of 21 Apiospora genomes using comparative genomics revels a genus with tremendous synthesis potential of carbohydrate active enzymes and secondary metabolites.</title>
        <authorList>
            <person name="Sorensen T."/>
        </authorList>
    </citation>
    <scope>NUCLEOTIDE SEQUENCE [LARGE SCALE GENOMIC DNA]</scope>
    <source>
        <strain evidence="6 7">CBS 117206</strain>
    </source>
</reference>
<proteinExistence type="predicted"/>
<keyword evidence="6" id="KW-0695">RNA-directed DNA polymerase</keyword>
<keyword evidence="3" id="KW-0863">Zinc-finger</keyword>
<dbReference type="Proteomes" id="UP001392437">
    <property type="component" value="Unassembled WGS sequence"/>
</dbReference>
<dbReference type="GO" id="GO:0008270">
    <property type="term" value="F:zinc ion binding"/>
    <property type="evidence" value="ECO:0007669"/>
    <property type="project" value="UniProtKB-KW"/>
</dbReference>
<evidence type="ECO:0000256" key="4">
    <source>
        <dbReference type="ARBA" id="ARBA00022833"/>
    </source>
</evidence>
<keyword evidence="4" id="KW-0862">Zinc</keyword>
<keyword evidence="7" id="KW-1185">Reference proteome</keyword>
<dbReference type="EMBL" id="JAQQWP010000008">
    <property type="protein sequence ID" value="KAK8106714.1"/>
    <property type="molecule type" value="Genomic_DNA"/>
</dbReference>
<name>A0AAW0QMZ3_9PEZI</name>
<dbReference type="AlphaFoldDB" id="A0AAW0QMZ3"/>
<organism evidence="6 7">
    <name type="scientific">Apiospora kogelbergensis</name>
    <dbReference type="NCBI Taxonomy" id="1337665"/>
    <lineage>
        <taxon>Eukaryota</taxon>
        <taxon>Fungi</taxon>
        <taxon>Dikarya</taxon>
        <taxon>Ascomycota</taxon>
        <taxon>Pezizomycotina</taxon>
        <taxon>Sordariomycetes</taxon>
        <taxon>Xylariomycetidae</taxon>
        <taxon>Amphisphaeriales</taxon>
        <taxon>Apiosporaceae</taxon>
        <taxon>Apiospora</taxon>
    </lineage>
</organism>
<dbReference type="SUPFAM" id="SSF53098">
    <property type="entry name" value="Ribonuclease H-like"/>
    <property type="match status" value="1"/>
</dbReference>
<keyword evidence="6" id="KW-0548">Nucleotidyltransferase</keyword>
<evidence type="ECO:0000256" key="1">
    <source>
        <dbReference type="ARBA" id="ARBA00004123"/>
    </source>
</evidence>
<evidence type="ECO:0000313" key="6">
    <source>
        <dbReference type="EMBL" id="KAK8106714.1"/>
    </source>
</evidence>
<dbReference type="InterPro" id="IPR012337">
    <property type="entry name" value="RNaseH-like_sf"/>
</dbReference>
<dbReference type="GO" id="GO:0003964">
    <property type="term" value="F:RNA-directed DNA polymerase activity"/>
    <property type="evidence" value="ECO:0007669"/>
    <property type="project" value="UniProtKB-KW"/>
</dbReference>
<evidence type="ECO:0000313" key="7">
    <source>
        <dbReference type="Proteomes" id="UP001392437"/>
    </source>
</evidence>
<dbReference type="InterPro" id="IPR052035">
    <property type="entry name" value="ZnF_BED_domain_contain"/>
</dbReference>
<keyword evidence="2" id="KW-0479">Metal-binding</keyword>
<comment type="caution">
    <text evidence="6">The sequence shown here is derived from an EMBL/GenBank/DDBJ whole genome shotgun (WGS) entry which is preliminary data.</text>
</comment>
<evidence type="ECO:0000256" key="2">
    <source>
        <dbReference type="ARBA" id="ARBA00022723"/>
    </source>
</evidence>
<keyword evidence="5" id="KW-0539">Nucleus</keyword>